<comment type="caution">
    <text evidence="9">The sequence shown here is derived from an EMBL/GenBank/DDBJ whole genome shotgun (WGS) entry which is preliminary data.</text>
</comment>
<evidence type="ECO:0000256" key="2">
    <source>
        <dbReference type="ARBA" id="ARBA00022448"/>
    </source>
</evidence>
<reference evidence="9 10" key="1">
    <citation type="submission" date="2019-02" db="EMBL/GenBank/DDBJ databases">
        <title>Peptostreptococcaceae bacterium ZHW00191 nov., a new bacterium isolated from the human gut.</title>
        <authorList>
            <person name="Zhou H.-W."/>
            <person name="Chen X.-J."/>
        </authorList>
    </citation>
    <scope>NUCLEOTIDE SEQUENCE [LARGE SCALE GENOMIC DNA]</scope>
    <source>
        <strain evidence="9 10">ZHW00191</strain>
    </source>
</reference>
<dbReference type="EMBL" id="SGJB01000006">
    <property type="protein sequence ID" value="TQQ84921.1"/>
    <property type="molecule type" value="Genomic_DNA"/>
</dbReference>
<accession>A0A544QW57</accession>
<comment type="subcellular location">
    <subcellularLocation>
        <location evidence="1 7">Cell membrane</location>
        <topology evidence="1 7">Multi-pass membrane protein</topology>
    </subcellularLocation>
</comment>
<dbReference type="PANTHER" id="PTHR32243">
    <property type="entry name" value="MALTOSE TRANSPORT SYSTEM PERMEASE-RELATED"/>
    <property type="match status" value="1"/>
</dbReference>
<dbReference type="Pfam" id="PF00528">
    <property type="entry name" value="BPD_transp_1"/>
    <property type="match status" value="1"/>
</dbReference>
<dbReference type="PANTHER" id="PTHR32243:SF18">
    <property type="entry name" value="INNER MEMBRANE ABC TRANSPORTER PERMEASE PROTEIN YCJP"/>
    <property type="match status" value="1"/>
</dbReference>
<dbReference type="GO" id="GO:0055085">
    <property type="term" value="P:transmembrane transport"/>
    <property type="evidence" value="ECO:0007669"/>
    <property type="project" value="InterPro"/>
</dbReference>
<dbReference type="InterPro" id="IPR000515">
    <property type="entry name" value="MetI-like"/>
</dbReference>
<name>A0A544QW57_9FIRM</name>
<sequence length="281" mass="30973">MINRKNNIIKIIIVFIILSLYSILPISWMIRTSFLEKADLYDISSIMIGKEYTLGYYKDIFGIDGGNILVARNFKEAFINSLVTSIIATAIICIIAVLAGYVFARVKTKLSRFLFSLLLVTMVLPAYSVMIPLYKIMMSISLLDTITGVVLIYISAYMPLAIWIMKNFFESIPEEIEEAAQIDGASKLKSMFIVLPMIAPGIIASAIISFLSSWGQYAIPLVFATSEAQPLTVFLTTLNEKASINFGLISAGGIISIIPPVLIVIFLNRYLVGGLSKGAIK</sequence>
<dbReference type="Proteomes" id="UP000317863">
    <property type="component" value="Unassembled WGS sequence"/>
</dbReference>
<proteinExistence type="inferred from homology"/>
<feature type="transmembrane region" description="Helical" evidence="7">
    <location>
        <begin position="77"/>
        <end position="101"/>
    </location>
</feature>
<dbReference type="AlphaFoldDB" id="A0A544QW57"/>
<dbReference type="RefSeq" id="WP_142535751.1">
    <property type="nucleotide sequence ID" value="NZ_SGJB01000006.1"/>
</dbReference>
<feature type="transmembrane region" description="Helical" evidence="7">
    <location>
        <begin position="190"/>
        <end position="211"/>
    </location>
</feature>
<feature type="transmembrane region" description="Helical" evidence="7">
    <location>
        <begin position="244"/>
        <end position="267"/>
    </location>
</feature>
<dbReference type="SUPFAM" id="SSF161098">
    <property type="entry name" value="MetI-like"/>
    <property type="match status" value="1"/>
</dbReference>
<keyword evidence="10" id="KW-1185">Reference proteome</keyword>
<evidence type="ECO:0000256" key="1">
    <source>
        <dbReference type="ARBA" id="ARBA00004651"/>
    </source>
</evidence>
<protein>
    <submittedName>
        <fullName evidence="9">Carbohydrate ABC transporter permease</fullName>
    </submittedName>
</protein>
<evidence type="ECO:0000259" key="8">
    <source>
        <dbReference type="PROSITE" id="PS50928"/>
    </source>
</evidence>
<comment type="similarity">
    <text evidence="7">Belongs to the binding-protein-dependent transport system permease family.</text>
</comment>
<keyword evidence="2 7" id="KW-0813">Transport</keyword>
<feature type="transmembrane region" description="Helical" evidence="7">
    <location>
        <begin position="113"/>
        <end position="134"/>
    </location>
</feature>
<evidence type="ECO:0000256" key="7">
    <source>
        <dbReference type="RuleBase" id="RU363032"/>
    </source>
</evidence>
<dbReference type="OrthoDB" id="9787837at2"/>
<evidence type="ECO:0000256" key="5">
    <source>
        <dbReference type="ARBA" id="ARBA00022989"/>
    </source>
</evidence>
<organism evidence="9 10">
    <name type="scientific">Peptacetobacter hominis</name>
    <dbReference type="NCBI Taxonomy" id="2743610"/>
    <lineage>
        <taxon>Bacteria</taxon>
        <taxon>Bacillati</taxon>
        <taxon>Bacillota</taxon>
        <taxon>Clostridia</taxon>
        <taxon>Peptostreptococcales</taxon>
        <taxon>Peptostreptococcaceae</taxon>
        <taxon>Peptacetobacter</taxon>
    </lineage>
</organism>
<keyword evidence="4 7" id="KW-0812">Transmembrane</keyword>
<gene>
    <name evidence="9" type="ORF">EXD82_04665</name>
</gene>
<evidence type="ECO:0000256" key="4">
    <source>
        <dbReference type="ARBA" id="ARBA00022692"/>
    </source>
</evidence>
<keyword evidence="5 7" id="KW-1133">Transmembrane helix</keyword>
<dbReference type="InterPro" id="IPR050901">
    <property type="entry name" value="BP-dep_ABC_trans_perm"/>
</dbReference>
<dbReference type="CDD" id="cd06261">
    <property type="entry name" value="TM_PBP2"/>
    <property type="match status" value="1"/>
</dbReference>
<dbReference type="Gene3D" id="1.10.3720.10">
    <property type="entry name" value="MetI-like"/>
    <property type="match status" value="1"/>
</dbReference>
<keyword evidence="6 7" id="KW-0472">Membrane</keyword>
<evidence type="ECO:0000256" key="6">
    <source>
        <dbReference type="ARBA" id="ARBA00023136"/>
    </source>
</evidence>
<dbReference type="PROSITE" id="PS50928">
    <property type="entry name" value="ABC_TM1"/>
    <property type="match status" value="1"/>
</dbReference>
<feature type="transmembrane region" description="Helical" evidence="7">
    <location>
        <begin position="12"/>
        <end position="30"/>
    </location>
</feature>
<feature type="domain" description="ABC transmembrane type-1" evidence="8">
    <location>
        <begin position="78"/>
        <end position="267"/>
    </location>
</feature>
<evidence type="ECO:0000313" key="10">
    <source>
        <dbReference type="Proteomes" id="UP000317863"/>
    </source>
</evidence>
<evidence type="ECO:0000256" key="3">
    <source>
        <dbReference type="ARBA" id="ARBA00022475"/>
    </source>
</evidence>
<dbReference type="InterPro" id="IPR035906">
    <property type="entry name" value="MetI-like_sf"/>
</dbReference>
<evidence type="ECO:0000313" key="9">
    <source>
        <dbReference type="EMBL" id="TQQ84921.1"/>
    </source>
</evidence>
<keyword evidence="3" id="KW-1003">Cell membrane</keyword>
<dbReference type="GO" id="GO:0005886">
    <property type="term" value="C:plasma membrane"/>
    <property type="evidence" value="ECO:0007669"/>
    <property type="project" value="UniProtKB-SubCell"/>
</dbReference>
<feature type="transmembrane region" description="Helical" evidence="7">
    <location>
        <begin position="146"/>
        <end position="169"/>
    </location>
</feature>